<dbReference type="PANTHER" id="PTHR33116">
    <property type="entry name" value="REVERSE TRANSCRIPTASE ZINC-BINDING DOMAIN-CONTAINING PROTEIN-RELATED-RELATED"/>
    <property type="match status" value="1"/>
</dbReference>
<keyword evidence="3" id="KW-1185">Reference proteome</keyword>
<comment type="caution">
    <text evidence="2">The sequence shown here is derived from an EMBL/GenBank/DDBJ whole genome shotgun (WGS) entry which is preliminary data.</text>
</comment>
<dbReference type="Proteomes" id="UP001172457">
    <property type="component" value="Unassembled WGS sequence"/>
</dbReference>
<name>A0AA38SCS4_9ASTR</name>
<dbReference type="InterPro" id="IPR036691">
    <property type="entry name" value="Endo/exonu/phosph_ase_sf"/>
</dbReference>
<sequence length="1846" mass="209535">MSDSVVKEDVVNPSAHLGQIDLTMEVTDDSLSDNDMEIVQEKTPTKNYAAAVGGTVSEALSFYPLADKTQSCVRILVELATEVMTTHKATLFGYFLGPRLNFNVVERYVSAVWGKFGLTNAMMNNNGIYFFKFNDVGGSKQVVEAGPLMIRGVPLFVEHWEPGKALSKPIHNSCSLWVKLHNVPLVAFNKEGLSRIASALGVPKQLDACTASMCDKAWGRPGFAKVLVDIWAVGDLKRDLQVVIPSLSGGDDVRVQVKVEYLWEPTQCSHCLVFGHKTTSCAKAIVAQASKGKNKVVDVDGFTTVQRKEWRPKHVGSTSGSKGVTIVEKPTVALVDSSTVSGPSVVVQAHEVQENLGEQQRSKESLVTPIVVEDPPVEQNVVKDSMETGAGVLGGLKDSFVPNYYTARRGKFVSLTPTQGKPREERGTNAFSALADLQDSDDVFSGDVVAVSSDPKVTTEDMRCHLWRVLGGINRYPMFNLGCWNIRGLNASDKQQEVRSFISNSCLHLCIVLESHVRREVLHTVCNNLFRRWPWFSNQANSDVGTRIILAWDLAVIDVVLIESHAQFLHCEVRFRDSDDCFFLSVVYGYNRSSDRRLLWSGLRKFKVLIGDKPWVVVGDFNCLLFPHDAYGGVSKRNGDMMDFAACVEDVEIFDVRFMGIHHTWCQKPKEESGLRRKLDRILANTEFTTGFHDATATFLPRGLSDHSPALLSFKGDLRKRCFGFKFDNFLVQDARFLQIVKEGWKVHVEGTFMFRLTSKLKNLKKPLRRLRSSYGNLTERTIRLKHELDVVQLAIDFDPSNGVLREDLEHLRDAYQQACWMDLSAVRQRAKVKWLMEADSNTKYFHHVLKEKRNLQHYYAVSNGEGDYVYGSDVALAFIDHFRSIIGTVDASVVPDMPEGLFNSRLSVMEANDMIRPIGDDEIKSALFRIGNDKAPGSDGFSSKFFKASWDVVGSDVLLAIHNFFYRGRIAKEINHTLLCLLPKSENATSVTDFRPIACCSVLYKCISKVIVDRLKPVLDKLVDSSQSAFIPGRKIGDNILMAHELVVGYHLNKGPPRCAFKIDLRKAYDMVSWDYLLCMLRGMGFHSVLIKWISEMIFTTSFSISLNGETFGHFLGKRGIRQGDPISPYLFTIVMEGFSMLFRQCVREAEQFGYHLGCLDIELTHLCFADDLFVFTRGDVASVGVLKKALDLFALRSGLSPNLQKSDVFFGNVPDSEKLAILECLPFREGSFPIRYLGVPLSPVALKVADYGVLLAKVRARVNNWKSKFLSFGGRRQLIISVLQSLQLYWMAVFLFPSGVVHELEACFRDFLWAQGNSSKGKCKVAWDLVCRPFDAGGLGIKRLSVWNRAILTKNLWAVVTRHQSLWVRWVRSYILRGANIWAVRRNNRWSWLFTKLMSLRDVIRRFVSVRIGDGLMANAWEDTWLPCGPLSMVLPYRLFHASNFSPSTSVRQVLDVWDHECPPTWIARVPILATLQWPLLAVENTDSFCWDIDVAGHSEFTVRRAYNSLAGDSMLVLWSKKVWFKGHIPRHSFCLWLACLGRLPTQDRIANWKHDPPDMRCSLCQLCMDSHAHLFFECTYSANVWQMVRIRVGWMEASVTWDVMVHLLEDPSQAPKTMFHKLVLAASVYMIWKERNSRLFSSEKLPEIKIVNNILEVVQNRLAWKRRKRRLVDWAVSVLVVSSVAARDRQKSYPDNRRNPLEFQVGDKVLLKVSPWKGLVRFGKRGKPSSRYVGPFEFTERIGLVAYTLKLPEEMNGIHDTFHVSNLKICIIEKSQVIPLEEAQVDKTLHYVEEPMEILDREIKKLKRSKLPIAKVHWKSRCGPEYTWEREDFIKKKYPHLFE</sequence>
<reference evidence="2" key="1">
    <citation type="submission" date="2023-03" db="EMBL/GenBank/DDBJ databases">
        <title>Chromosome-scale reference genome and RAD-based genetic map of yellow starthistle (Centaurea solstitialis) reveal putative structural variation and QTLs associated with invader traits.</title>
        <authorList>
            <person name="Reatini B."/>
            <person name="Cang F.A."/>
            <person name="Jiang Q."/>
            <person name="Mckibben M.T.W."/>
            <person name="Barker M.S."/>
            <person name="Rieseberg L.H."/>
            <person name="Dlugosch K.M."/>
        </authorList>
    </citation>
    <scope>NUCLEOTIDE SEQUENCE</scope>
    <source>
        <strain evidence="2">CAN-66</strain>
        <tissue evidence="2">Leaf</tissue>
    </source>
</reference>
<dbReference type="PROSITE" id="PS50878">
    <property type="entry name" value="RT_POL"/>
    <property type="match status" value="1"/>
</dbReference>
<accession>A0AA38SCS4</accession>
<protein>
    <recommendedName>
        <fullName evidence="1">Reverse transcriptase domain-containing protein</fullName>
    </recommendedName>
</protein>
<organism evidence="2 3">
    <name type="scientific">Centaurea solstitialis</name>
    <name type="common">yellow star-thistle</name>
    <dbReference type="NCBI Taxonomy" id="347529"/>
    <lineage>
        <taxon>Eukaryota</taxon>
        <taxon>Viridiplantae</taxon>
        <taxon>Streptophyta</taxon>
        <taxon>Embryophyta</taxon>
        <taxon>Tracheophyta</taxon>
        <taxon>Spermatophyta</taxon>
        <taxon>Magnoliopsida</taxon>
        <taxon>eudicotyledons</taxon>
        <taxon>Gunneridae</taxon>
        <taxon>Pentapetalae</taxon>
        <taxon>asterids</taxon>
        <taxon>campanulids</taxon>
        <taxon>Asterales</taxon>
        <taxon>Asteraceae</taxon>
        <taxon>Carduoideae</taxon>
        <taxon>Cardueae</taxon>
        <taxon>Centaureinae</taxon>
        <taxon>Centaurea</taxon>
    </lineage>
</organism>
<evidence type="ECO:0000313" key="3">
    <source>
        <dbReference type="Proteomes" id="UP001172457"/>
    </source>
</evidence>
<dbReference type="Pfam" id="PF14111">
    <property type="entry name" value="DUF4283"/>
    <property type="match status" value="1"/>
</dbReference>
<dbReference type="InterPro" id="IPR025558">
    <property type="entry name" value="DUF4283"/>
</dbReference>
<evidence type="ECO:0000259" key="1">
    <source>
        <dbReference type="PROSITE" id="PS50878"/>
    </source>
</evidence>
<dbReference type="EMBL" id="JARYMX010000023">
    <property type="protein sequence ID" value="KAJ9536433.1"/>
    <property type="molecule type" value="Genomic_DNA"/>
</dbReference>
<dbReference type="SUPFAM" id="SSF56219">
    <property type="entry name" value="DNase I-like"/>
    <property type="match status" value="1"/>
</dbReference>
<dbReference type="InterPro" id="IPR000477">
    <property type="entry name" value="RT_dom"/>
</dbReference>
<gene>
    <name evidence="2" type="ORF">OSB04_un000391</name>
</gene>
<dbReference type="Pfam" id="PF00078">
    <property type="entry name" value="RVT_1"/>
    <property type="match status" value="1"/>
</dbReference>
<evidence type="ECO:0000313" key="2">
    <source>
        <dbReference type="EMBL" id="KAJ9536433.1"/>
    </source>
</evidence>
<dbReference type="CDD" id="cd01650">
    <property type="entry name" value="RT_nLTR_like"/>
    <property type="match status" value="1"/>
</dbReference>
<dbReference type="InterPro" id="IPR026960">
    <property type="entry name" value="RVT-Znf"/>
</dbReference>
<dbReference type="Pfam" id="PF24626">
    <property type="entry name" value="SH3_Tf2-1"/>
    <property type="match status" value="1"/>
</dbReference>
<proteinExistence type="predicted"/>
<dbReference type="Gene3D" id="3.60.10.10">
    <property type="entry name" value="Endonuclease/exonuclease/phosphatase"/>
    <property type="match status" value="1"/>
</dbReference>
<dbReference type="SUPFAM" id="SSF56672">
    <property type="entry name" value="DNA/RNA polymerases"/>
    <property type="match status" value="1"/>
</dbReference>
<dbReference type="Pfam" id="PF13966">
    <property type="entry name" value="zf-RVT"/>
    <property type="match status" value="1"/>
</dbReference>
<feature type="domain" description="Reverse transcriptase" evidence="1">
    <location>
        <begin position="964"/>
        <end position="1243"/>
    </location>
</feature>
<dbReference type="InterPro" id="IPR043502">
    <property type="entry name" value="DNA/RNA_pol_sf"/>
</dbReference>
<dbReference type="PANTHER" id="PTHR33116:SF78">
    <property type="entry name" value="OS12G0587133 PROTEIN"/>
    <property type="match status" value="1"/>
</dbReference>
<dbReference type="InterPro" id="IPR056924">
    <property type="entry name" value="SH3_Tf2-1"/>
</dbReference>